<proteinExistence type="predicted"/>
<reference evidence="1" key="2">
    <citation type="journal article" date="2015" name="Fish Shellfish Immunol.">
        <title>Early steps in the European eel (Anguilla anguilla)-Vibrio vulnificus interaction in the gills: Role of the RtxA13 toxin.</title>
        <authorList>
            <person name="Callol A."/>
            <person name="Pajuelo D."/>
            <person name="Ebbesson L."/>
            <person name="Teles M."/>
            <person name="MacKenzie S."/>
            <person name="Amaro C."/>
        </authorList>
    </citation>
    <scope>NUCLEOTIDE SEQUENCE</scope>
</reference>
<reference evidence="1" key="1">
    <citation type="submission" date="2014-11" db="EMBL/GenBank/DDBJ databases">
        <authorList>
            <person name="Amaro Gonzalez C."/>
        </authorList>
    </citation>
    <scope>NUCLEOTIDE SEQUENCE</scope>
</reference>
<dbReference type="EMBL" id="GBXM01036401">
    <property type="protein sequence ID" value="JAH72176.1"/>
    <property type="molecule type" value="Transcribed_RNA"/>
</dbReference>
<sequence>MQCIPPRFYMLPLTGYSISPTGAVLSSALSIACPQLTSTSANTIDIGRLIKGWLVITTHQGLINYAG</sequence>
<dbReference type="AlphaFoldDB" id="A0A0E9V2F0"/>
<protein>
    <submittedName>
        <fullName evidence="1">Uncharacterized protein</fullName>
    </submittedName>
</protein>
<organism evidence="1">
    <name type="scientific">Anguilla anguilla</name>
    <name type="common">European freshwater eel</name>
    <name type="synonym">Muraena anguilla</name>
    <dbReference type="NCBI Taxonomy" id="7936"/>
    <lineage>
        <taxon>Eukaryota</taxon>
        <taxon>Metazoa</taxon>
        <taxon>Chordata</taxon>
        <taxon>Craniata</taxon>
        <taxon>Vertebrata</taxon>
        <taxon>Euteleostomi</taxon>
        <taxon>Actinopterygii</taxon>
        <taxon>Neopterygii</taxon>
        <taxon>Teleostei</taxon>
        <taxon>Anguilliformes</taxon>
        <taxon>Anguillidae</taxon>
        <taxon>Anguilla</taxon>
    </lineage>
</organism>
<accession>A0A0E9V2F0</accession>
<name>A0A0E9V2F0_ANGAN</name>
<evidence type="ECO:0000313" key="1">
    <source>
        <dbReference type="EMBL" id="JAH72176.1"/>
    </source>
</evidence>
<dbReference type="PROSITE" id="PS51257">
    <property type="entry name" value="PROKAR_LIPOPROTEIN"/>
    <property type="match status" value="1"/>
</dbReference>